<dbReference type="RefSeq" id="WP_146319617.1">
    <property type="nucleotide sequence ID" value="NZ_CP042305.1"/>
</dbReference>
<keyword evidence="2" id="KW-0964">Secreted</keyword>
<dbReference type="Proteomes" id="UP000320216">
    <property type="component" value="Chromosome"/>
</dbReference>
<proteinExistence type="predicted"/>
<keyword evidence="9" id="KW-1185">Reference proteome</keyword>
<evidence type="ECO:0000256" key="5">
    <source>
        <dbReference type="SAM" id="Phobius"/>
    </source>
</evidence>
<dbReference type="PROSITE" id="PS50847">
    <property type="entry name" value="GRAM_POS_ANCHORING"/>
    <property type="match status" value="1"/>
</dbReference>
<evidence type="ECO:0000256" key="2">
    <source>
        <dbReference type="ARBA" id="ARBA00022525"/>
    </source>
</evidence>
<organism evidence="8 9">
    <name type="scientific">Humibacter ginsenosidimutans</name>
    <dbReference type="NCBI Taxonomy" id="2599293"/>
    <lineage>
        <taxon>Bacteria</taxon>
        <taxon>Bacillati</taxon>
        <taxon>Actinomycetota</taxon>
        <taxon>Actinomycetes</taxon>
        <taxon>Micrococcales</taxon>
        <taxon>Microbacteriaceae</taxon>
        <taxon>Humibacter</taxon>
    </lineage>
</organism>
<keyword evidence="5" id="KW-0812">Transmembrane</keyword>
<keyword evidence="5" id="KW-0472">Membrane</keyword>
<dbReference type="Pfam" id="PF19407">
    <property type="entry name" value="DUF5979"/>
    <property type="match status" value="4"/>
</dbReference>
<evidence type="ECO:0000256" key="6">
    <source>
        <dbReference type="SAM" id="SignalP"/>
    </source>
</evidence>
<dbReference type="AlphaFoldDB" id="A0A5B8M1R5"/>
<dbReference type="NCBIfam" id="TIGR01167">
    <property type="entry name" value="LPXTG_anchor"/>
    <property type="match status" value="1"/>
</dbReference>
<evidence type="ECO:0000313" key="9">
    <source>
        <dbReference type="Proteomes" id="UP000320216"/>
    </source>
</evidence>
<keyword evidence="3 6" id="KW-0732">Signal</keyword>
<evidence type="ECO:0000259" key="7">
    <source>
        <dbReference type="PROSITE" id="PS50847"/>
    </source>
</evidence>
<feature type="signal peptide" evidence="6">
    <location>
        <begin position="1"/>
        <end position="38"/>
    </location>
</feature>
<name>A0A5B8M1R5_9MICO</name>
<sequence length="832" mass="85106">MPSNSRRVRALARYLAASLGAAATVIAVSLGGVTAANAAEGTPTAVDSVTFENTTFQDQSTQTLDVSWHATESPATNPVVVSFELPDGLHGVGATFAIDNGTCTITSTTATCTIDPDYVTANPDNIHGSFTMGVQVDLKNHDTATGQTWNIGGVETNPVTVTSRFCSTNCQWNGTGASKYGSYNNSNDTITWTVQVPSHGDGFTTAGDGKSLEPGQTITVTDPFTGNPFTIQDGSPWVSVAGCMTTDSWGYQSAHYTTLDATETTISADKTSVAFTTAAGGCSGVTGTDPTPLVGSVYQVHWTVKAEDGGKGVVGPGTYSNTATISVNGTDTSVTGTATRYTYGGTAVGDNFGRFELKKAFDTTDTLQPQSVTVDYVINYPGDVPPATSGSFTLGADNNWSYLSDQIFKGSTVTLTEENPGPANVDWSTALTDGNGNPVQGTTGPNSTSYTITVAGNAIGNYTLTNTGTVPEQAQNAKKVLDNPDGVTLPQGTSFELDATWPDNADLGIKGGSQSVELPADGTTVAFPQLPVGANVTFTEKAPTDIPGATWTGSTVSPGTLTIGPDTKTVTVTATNTLKRNVGTFSIEKDLTGDAAGLVTDPTFDVDYSYPADPSLGIEAGSGVAKVTAGGTPTTVTAPAGAVVTLSENPVKVTGGTWAQPVFTPGATFTVAQDENVSVGLTNLITLDTGAFSLHKTVNGTGASSLPKNTTFTVHYSYPAGTGFLAGSGDLAVKAGTTVTSPQLPYGAVVTLKEDAPATVTGATWSKPVFSPSTVTIGDGTTANVTLTNTLTTIPAPSLAHTGSDVSTAVIPAAALLVAGLAMLLLMRRRRA</sequence>
<dbReference type="Gene3D" id="2.60.40.1280">
    <property type="match status" value="1"/>
</dbReference>
<dbReference type="GO" id="GO:0007155">
    <property type="term" value="P:cell adhesion"/>
    <property type="evidence" value="ECO:0007669"/>
    <property type="project" value="InterPro"/>
</dbReference>
<feature type="transmembrane region" description="Helical" evidence="5">
    <location>
        <begin position="809"/>
        <end position="827"/>
    </location>
</feature>
<keyword evidence="5" id="KW-1133">Transmembrane helix</keyword>
<dbReference type="Gene3D" id="2.60.40.1140">
    <property type="entry name" value="Collagen-binding surface protein Cna, B-type domain"/>
    <property type="match status" value="1"/>
</dbReference>
<dbReference type="KEGG" id="huw:FPZ11_07245"/>
<keyword evidence="4" id="KW-0572">Peptidoglycan-anchor</keyword>
<accession>A0A5B8M1R5</accession>
<evidence type="ECO:0000256" key="4">
    <source>
        <dbReference type="ARBA" id="ARBA00023088"/>
    </source>
</evidence>
<reference evidence="8 9" key="1">
    <citation type="submission" date="2019-07" db="EMBL/GenBank/DDBJ databases">
        <title>Full genome sequence of Humibacter sp. WJ7-1.</title>
        <authorList>
            <person name="Im W.-T."/>
        </authorList>
    </citation>
    <scope>NUCLEOTIDE SEQUENCE [LARGE SCALE GENOMIC DNA]</scope>
    <source>
        <strain evidence="8 9">WJ7-1</strain>
    </source>
</reference>
<evidence type="ECO:0000256" key="3">
    <source>
        <dbReference type="ARBA" id="ARBA00022729"/>
    </source>
</evidence>
<dbReference type="EMBL" id="CP042305">
    <property type="protein sequence ID" value="QDZ14577.1"/>
    <property type="molecule type" value="Genomic_DNA"/>
</dbReference>
<dbReference type="OrthoDB" id="5056942at2"/>
<gene>
    <name evidence="8" type="ORF">FPZ11_07245</name>
</gene>
<evidence type="ECO:0000313" key="8">
    <source>
        <dbReference type="EMBL" id="QDZ14577.1"/>
    </source>
</evidence>
<feature type="domain" description="Gram-positive cocci surface proteins LPxTG" evidence="7">
    <location>
        <begin position="799"/>
        <end position="832"/>
    </location>
</feature>
<dbReference type="InterPro" id="IPR011252">
    <property type="entry name" value="Fibrogen-bd_dom1"/>
</dbReference>
<protein>
    <submittedName>
        <fullName evidence="8">LPXTG cell wall anchor domain-containing protein</fullName>
    </submittedName>
</protein>
<keyword evidence="1" id="KW-0134">Cell wall</keyword>
<dbReference type="InterPro" id="IPR046022">
    <property type="entry name" value="DUF5979"/>
</dbReference>
<dbReference type="InterPro" id="IPR019931">
    <property type="entry name" value="LPXTG_anchor"/>
</dbReference>
<evidence type="ECO:0000256" key="1">
    <source>
        <dbReference type="ARBA" id="ARBA00022512"/>
    </source>
</evidence>
<feature type="chain" id="PRO_5022669312" evidence="6">
    <location>
        <begin position="39"/>
        <end position="832"/>
    </location>
</feature>